<proteinExistence type="predicted"/>
<keyword evidence="2" id="KW-1003">Cell membrane</keyword>
<dbReference type="Pfam" id="PF09851">
    <property type="entry name" value="SHOCT"/>
    <property type="match status" value="1"/>
</dbReference>
<gene>
    <name evidence="9" type="ORF">WKW77_33320</name>
</gene>
<evidence type="ECO:0000256" key="5">
    <source>
        <dbReference type="ARBA" id="ARBA00023136"/>
    </source>
</evidence>
<dbReference type="Proteomes" id="UP001365846">
    <property type="component" value="Unassembled WGS sequence"/>
</dbReference>
<keyword evidence="4 6" id="KW-1133">Transmembrane helix</keyword>
<dbReference type="RefSeq" id="WP_340361173.1">
    <property type="nucleotide sequence ID" value="NZ_JBBKZU010000027.1"/>
</dbReference>
<keyword evidence="3 6" id="KW-0812">Transmembrane</keyword>
<dbReference type="InterPro" id="IPR018649">
    <property type="entry name" value="SHOCT"/>
</dbReference>
<evidence type="ECO:0000313" key="10">
    <source>
        <dbReference type="Proteomes" id="UP001365846"/>
    </source>
</evidence>
<keyword evidence="10" id="KW-1185">Reference proteome</keyword>
<dbReference type="Pfam" id="PF04024">
    <property type="entry name" value="PspC"/>
    <property type="match status" value="1"/>
</dbReference>
<evidence type="ECO:0000256" key="2">
    <source>
        <dbReference type="ARBA" id="ARBA00022475"/>
    </source>
</evidence>
<evidence type="ECO:0000313" key="9">
    <source>
        <dbReference type="EMBL" id="MEJ8815980.1"/>
    </source>
</evidence>
<protein>
    <submittedName>
        <fullName evidence="9">PspC domain-containing protein</fullName>
    </submittedName>
</protein>
<organism evidence="9 10">
    <name type="scientific">Variovorax ureilyticus</name>
    <dbReference type="NCBI Taxonomy" id="1836198"/>
    <lineage>
        <taxon>Bacteria</taxon>
        <taxon>Pseudomonadati</taxon>
        <taxon>Pseudomonadota</taxon>
        <taxon>Betaproteobacteria</taxon>
        <taxon>Burkholderiales</taxon>
        <taxon>Comamonadaceae</taxon>
        <taxon>Variovorax</taxon>
    </lineage>
</organism>
<dbReference type="InterPro" id="IPR007168">
    <property type="entry name" value="Phageshock_PspC_N"/>
</dbReference>
<feature type="transmembrane region" description="Helical" evidence="6">
    <location>
        <begin position="93"/>
        <end position="112"/>
    </location>
</feature>
<evidence type="ECO:0000256" key="1">
    <source>
        <dbReference type="ARBA" id="ARBA00004162"/>
    </source>
</evidence>
<dbReference type="InterPro" id="IPR052027">
    <property type="entry name" value="PspC"/>
</dbReference>
<evidence type="ECO:0000256" key="4">
    <source>
        <dbReference type="ARBA" id="ARBA00022989"/>
    </source>
</evidence>
<evidence type="ECO:0000256" key="3">
    <source>
        <dbReference type="ARBA" id="ARBA00022692"/>
    </source>
</evidence>
<evidence type="ECO:0000259" key="8">
    <source>
        <dbReference type="Pfam" id="PF09851"/>
    </source>
</evidence>
<reference evidence="9 10" key="1">
    <citation type="submission" date="2024-03" db="EMBL/GenBank/DDBJ databases">
        <title>Novel species of the genus Variovorax.</title>
        <authorList>
            <person name="Liu Q."/>
            <person name="Xin Y.-H."/>
        </authorList>
    </citation>
    <scope>NUCLEOTIDE SEQUENCE [LARGE SCALE GENOMIC DNA]</scope>
    <source>
        <strain evidence="9 10">KACC 18899</strain>
    </source>
</reference>
<comment type="subcellular location">
    <subcellularLocation>
        <location evidence="1">Cell membrane</location>
        <topology evidence="1">Single-pass membrane protein</topology>
    </subcellularLocation>
</comment>
<dbReference type="PANTHER" id="PTHR33885:SF3">
    <property type="entry name" value="PHAGE SHOCK PROTEIN C"/>
    <property type="match status" value="1"/>
</dbReference>
<name>A0ABU8VQV5_9BURK</name>
<comment type="caution">
    <text evidence="9">The sequence shown here is derived from an EMBL/GenBank/DDBJ whole genome shotgun (WGS) entry which is preliminary data.</text>
</comment>
<sequence>MKASKIGGEIMSLSEEVDRLAELHGRGVLSDEEFARAKSHLLGARGQASGQSWASAVNALRRSRSERWIAGVCGGLAQATALEVWVWRLIFAALLFCGGAGLVVYLLLWIFVPSE</sequence>
<keyword evidence="5 6" id="KW-0472">Membrane</keyword>
<feature type="domain" description="SHOCT" evidence="8">
    <location>
        <begin position="16"/>
        <end position="42"/>
    </location>
</feature>
<evidence type="ECO:0000259" key="7">
    <source>
        <dbReference type="Pfam" id="PF04024"/>
    </source>
</evidence>
<dbReference type="EMBL" id="JBBKZU010000027">
    <property type="protein sequence ID" value="MEJ8815980.1"/>
    <property type="molecule type" value="Genomic_DNA"/>
</dbReference>
<evidence type="ECO:0000256" key="6">
    <source>
        <dbReference type="SAM" id="Phobius"/>
    </source>
</evidence>
<dbReference type="PANTHER" id="PTHR33885">
    <property type="entry name" value="PHAGE SHOCK PROTEIN C"/>
    <property type="match status" value="1"/>
</dbReference>
<accession>A0ABU8VQV5</accession>
<feature type="domain" description="Phage shock protein PspC N-terminal" evidence="7">
    <location>
        <begin position="59"/>
        <end position="115"/>
    </location>
</feature>